<comment type="caution">
    <text evidence="9">The sequence shown here is derived from an EMBL/GenBank/DDBJ whole genome shotgun (WGS) entry which is preliminary data.</text>
</comment>
<dbReference type="PANTHER" id="PTHR33991">
    <property type="entry name" value="DNA REPAIR PROTEIN RECO"/>
    <property type="match status" value="1"/>
</dbReference>
<keyword evidence="10" id="KW-1185">Reference proteome</keyword>
<dbReference type="HOGENOM" id="CLU_066632_1_1_7"/>
<dbReference type="InterPro" id="IPR022572">
    <property type="entry name" value="DNA_rep/recomb_RecO_N"/>
</dbReference>
<evidence type="ECO:0000256" key="1">
    <source>
        <dbReference type="ARBA" id="ARBA00007452"/>
    </source>
</evidence>
<dbReference type="InterPro" id="IPR037278">
    <property type="entry name" value="ARFGAP/RecO"/>
</dbReference>
<dbReference type="InterPro" id="IPR012340">
    <property type="entry name" value="NA-bd_OB-fold"/>
</dbReference>
<dbReference type="Pfam" id="PF02565">
    <property type="entry name" value="RecO_C"/>
    <property type="match status" value="1"/>
</dbReference>
<dbReference type="Pfam" id="PF11967">
    <property type="entry name" value="RecO_N"/>
    <property type="match status" value="1"/>
</dbReference>
<evidence type="ECO:0000256" key="3">
    <source>
        <dbReference type="ARBA" id="ARBA00022763"/>
    </source>
</evidence>
<dbReference type="InterPro" id="IPR042242">
    <property type="entry name" value="RecO_C"/>
</dbReference>
<dbReference type="NCBIfam" id="TIGR00613">
    <property type="entry name" value="reco"/>
    <property type="match status" value="1"/>
</dbReference>
<reference evidence="9 10" key="1">
    <citation type="journal article" date="2014" name="Nature">
        <title>An environmental bacterial taxon with a large and distinct metabolic repertoire.</title>
        <authorList>
            <person name="Wilson M.C."/>
            <person name="Mori T."/>
            <person name="Ruckert C."/>
            <person name="Uria A.R."/>
            <person name="Helf M.J."/>
            <person name="Takada K."/>
            <person name="Gernert C."/>
            <person name="Steffens U.A."/>
            <person name="Heycke N."/>
            <person name="Schmitt S."/>
            <person name="Rinke C."/>
            <person name="Helfrich E.J."/>
            <person name="Brachmann A.O."/>
            <person name="Gurgui C."/>
            <person name="Wakimoto T."/>
            <person name="Kracht M."/>
            <person name="Crusemann M."/>
            <person name="Hentschel U."/>
            <person name="Abe I."/>
            <person name="Matsunaga S."/>
            <person name="Kalinowski J."/>
            <person name="Takeyama H."/>
            <person name="Piel J."/>
        </authorList>
    </citation>
    <scope>NUCLEOTIDE SEQUENCE [LARGE SCALE GENOMIC DNA]</scope>
    <source>
        <strain evidence="10">TSY1</strain>
    </source>
</reference>
<evidence type="ECO:0000256" key="7">
    <source>
        <dbReference type="HAMAP-Rule" id="MF_00201"/>
    </source>
</evidence>
<dbReference type="GO" id="GO:0006302">
    <property type="term" value="P:double-strand break repair"/>
    <property type="evidence" value="ECO:0007669"/>
    <property type="project" value="TreeGrafter"/>
</dbReference>
<dbReference type="GO" id="GO:0043590">
    <property type="term" value="C:bacterial nucleoid"/>
    <property type="evidence" value="ECO:0007669"/>
    <property type="project" value="TreeGrafter"/>
</dbReference>
<dbReference type="EMBL" id="AZHW01000400">
    <property type="protein sequence ID" value="ETW99817.1"/>
    <property type="molecule type" value="Genomic_DNA"/>
</dbReference>
<dbReference type="AlphaFoldDB" id="W4LPF1"/>
<keyword evidence="4 7" id="KW-0233">DNA recombination</keyword>
<gene>
    <name evidence="7" type="primary">recO</name>
    <name evidence="9" type="ORF">ETSY1_13585</name>
</gene>
<proteinExistence type="inferred from homology"/>
<dbReference type="SUPFAM" id="SSF50249">
    <property type="entry name" value="Nucleic acid-binding proteins"/>
    <property type="match status" value="1"/>
</dbReference>
<dbReference type="Gene3D" id="2.40.50.140">
    <property type="entry name" value="Nucleic acid-binding proteins"/>
    <property type="match status" value="1"/>
</dbReference>
<dbReference type="SUPFAM" id="SSF57863">
    <property type="entry name" value="ArfGap/RecO-like zinc finger"/>
    <property type="match status" value="1"/>
</dbReference>
<comment type="similarity">
    <text evidence="1 7">Belongs to the RecO family.</text>
</comment>
<dbReference type="Gene3D" id="1.20.1440.120">
    <property type="entry name" value="Recombination protein O, C-terminal domain"/>
    <property type="match status" value="1"/>
</dbReference>
<evidence type="ECO:0000256" key="2">
    <source>
        <dbReference type="ARBA" id="ARBA00021310"/>
    </source>
</evidence>
<protein>
    <recommendedName>
        <fullName evidence="2 7">DNA repair protein RecO</fullName>
    </recommendedName>
    <alternativeName>
        <fullName evidence="6 7">Recombination protein O</fullName>
    </alternativeName>
</protein>
<dbReference type="PANTHER" id="PTHR33991:SF1">
    <property type="entry name" value="DNA REPAIR PROTEIN RECO"/>
    <property type="match status" value="1"/>
</dbReference>
<evidence type="ECO:0000313" key="9">
    <source>
        <dbReference type="EMBL" id="ETW99817.1"/>
    </source>
</evidence>
<comment type="function">
    <text evidence="7">Involved in DNA repair and RecF pathway recombination.</text>
</comment>
<evidence type="ECO:0000256" key="5">
    <source>
        <dbReference type="ARBA" id="ARBA00023204"/>
    </source>
</evidence>
<dbReference type="InterPro" id="IPR003717">
    <property type="entry name" value="RecO"/>
</dbReference>
<dbReference type="Proteomes" id="UP000019141">
    <property type="component" value="Unassembled WGS sequence"/>
</dbReference>
<organism evidence="9 10">
    <name type="scientific">Entotheonella factor</name>
    <dbReference type="NCBI Taxonomy" id="1429438"/>
    <lineage>
        <taxon>Bacteria</taxon>
        <taxon>Pseudomonadati</taxon>
        <taxon>Nitrospinota/Tectimicrobiota group</taxon>
        <taxon>Candidatus Tectimicrobiota</taxon>
        <taxon>Candidatus Entotheonellia</taxon>
        <taxon>Candidatus Entotheonellales</taxon>
        <taxon>Candidatus Entotheonellaceae</taxon>
        <taxon>Candidatus Entotheonella</taxon>
    </lineage>
</organism>
<evidence type="ECO:0000259" key="8">
    <source>
        <dbReference type="Pfam" id="PF11967"/>
    </source>
</evidence>
<evidence type="ECO:0000313" key="10">
    <source>
        <dbReference type="Proteomes" id="UP000019141"/>
    </source>
</evidence>
<feature type="domain" description="DNA replication/recombination mediator RecO N-terminal" evidence="8">
    <location>
        <begin position="1"/>
        <end position="81"/>
    </location>
</feature>
<sequence>MALYRSDAFVLRTYKLGEADQIVVFLTEEYGKVRAVARRSRSAKRQTASYYQPMTLLHAIFFGRSSQNLHRINSVDIIQPFRALREDFTLMRCGLYMTELLDAATRDREPVSELFALLRQGLEQLTETSTPDTLLRLFELQLLMLIGYTPQLFACVRCSRDLADYETAFSPAMGGLVCRSCMTDRQQTLTLSVQTLAYLRQGIMSGAESVPLLPDDVEVCQEIETVLHQHLTARLGRELKSYAFLHL</sequence>
<dbReference type="GO" id="GO:0006310">
    <property type="term" value="P:DNA recombination"/>
    <property type="evidence" value="ECO:0007669"/>
    <property type="project" value="UniProtKB-UniRule"/>
</dbReference>
<evidence type="ECO:0000256" key="4">
    <source>
        <dbReference type="ARBA" id="ARBA00023172"/>
    </source>
</evidence>
<dbReference type="HAMAP" id="MF_00201">
    <property type="entry name" value="RecO"/>
    <property type="match status" value="1"/>
</dbReference>
<accession>W4LPF1</accession>
<evidence type="ECO:0000256" key="6">
    <source>
        <dbReference type="ARBA" id="ARBA00033409"/>
    </source>
</evidence>
<keyword evidence="3 7" id="KW-0227">DNA damage</keyword>
<keyword evidence="5 7" id="KW-0234">DNA repair</keyword>
<name>W4LPF1_ENTF1</name>